<evidence type="ECO:0000256" key="2">
    <source>
        <dbReference type="ARBA" id="ARBA00022737"/>
    </source>
</evidence>
<dbReference type="GO" id="GO:0008270">
    <property type="term" value="F:zinc ion binding"/>
    <property type="evidence" value="ECO:0007669"/>
    <property type="project" value="UniProtKB-KW"/>
</dbReference>
<dbReference type="InterPro" id="IPR010507">
    <property type="entry name" value="Znf_MYM"/>
</dbReference>
<dbReference type="STRING" id="36166.T1GXP5"/>
<dbReference type="PANTHER" id="PTHR45736">
    <property type="entry name" value="ZINC FINGER MYM-TYPE PROTEIN"/>
    <property type="match status" value="1"/>
</dbReference>
<accession>T1GXP5</accession>
<feature type="domain" description="TRASH" evidence="6">
    <location>
        <begin position="68"/>
        <end position="103"/>
    </location>
</feature>
<protein>
    <recommendedName>
        <fullName evidence="6">TRASH domain-containing protein</fullName>
    </recommendedName>
</protein>
<dbReference type="InterPro" id="IPR051284">
    <property type="entry name" value="ZnF_MYMT-QRICH1"/>
</dbReference>
<evidence type="ECO:0000313" key="7">
    <source>
        <dbReference type="EnsemblMetazoa" id="MESCA008598-PA"/>
    </source>
</evidence>
<dbReference type="EMBL" id="CAQQ02083022">
    <property type="status" value="NOT_ANNOTATED_CDS"/>
    <property type="molecule type" value="Genomic_DNA"/>
</dbReference>
<organism evidence="7 8">
    <name type="scientific">Megaselia scalaris</name>
    <name type="common">Humpbacked fly</name>
    <name type="synonym">Phora scalaris</name>
    <dbReference type="NCBI Taxonomy" id="36166"/>
    <lineage>
        <taxon>Eukaryota</taxon>
        <taxon>Metazoa</taxon>
        <taxon>Ecdysozoa</taxon>
        <taxon>Arthropoda</taxon>
        <taxon>Hexapoda</taxon>
        <taxon>Insecta</taxon>
        <taxon>Pterygota</taxon>
        <taxon>Neoptera</taxon>
        <taxon>Endopterygota</taxon>
        <taxon>Diptera</taxon>
        <taxon>Brachycera</taxon>
        <taxon>Muscomorpha</taxon>
        <taxon>Platypezoidea</taxon>
        <taxon>Phoridae</taxon>
        <taxon>Megaseliini</taxon>
        <taxon>Megaselia</taxon>
    </lineage>
</organism>
<dbReference type="Pfam" id="PF06467">
    <property type="entry name" value="zf-FCS"/>
    <property type="match status" value="1"/>
</dbReference>
<reference evidence="8" key="1">
    <citation type="submission" date="2013-02" db="EMBL/GenBank/DDBJ databases">
        <authorList>
            <person name="Hughes D."/>
        </authorList>
    </citation>
    <scope>NUCLEOTIDE SEQUENCE</scope>
    <source>
        <strain>Durham</strain>
        <strain evidence="8">NC isolate 2 -- Noor lab</strain>
    </source>
</reference>
<reference evidence="7" key="2">
    <citation type="submission" date="2015-06" db="UniProtKB">
        <authorList>
            <consortium name="EnsemblMetazoa"/>
        </authorList>
    </citation>
    <scope>IDENTIFICATION</scope>
</reference>
<dbReference type="SMART" id="SM00746">
    <property type="entry name" value="TRASH"/>
    <property type="match status" value="6"/>
</dbReference>
<keyword evidence="3" id="KW-0863">Zinc-finger</keyword>
<evidence type="ECO:0000256" key="1">
    <source>
        <dbReference type="ARBA" id="ARBA00022723"/>
    </source>
</evidence>
<evidence type="ECO:0000256" key="3">
    <source>
        <dbReference type="ARBA" id="ARBA00022771"/>
    </source>
</evidence>
<dbReference type="HOGENOM" id="CLU_799952_0_0_1"/>
<dbReference type="EMBL" id="CAQQ02083023">
    <property type="status" value="NOT_ANNOTATED_CDS"/>
    <property type="molecule type" value="Genomic_DNA"/>
</dbReference>
<dbReference type="InterPro" id="IPR011017">
    <property type="entry name" value="TRASH_dom"/>
</dbReference>
<feature type="domain" description="TRASH" evidence="6">
    <location>
        <begin position="288"/>
        <end position="325"/>
    </location>
</feature>
<evidence type="ECO:0000313" key="8">
    <source>
        <dbReference type="Proteomes" id="UP000015102"/>
    </source>
</evidence>
<feature type="domain" description="TRASH" evidence="6">
    <location>
        <begin position="107"/>
        <end position="146"/>
    </location>
</feature>
<evidence type="ECO:0000259" key="6">
    <source>
        <dbReference type="SMART" id="SM00746"/>
    </source>
</evidence>
<proteinExistence type="predicted"/>
<name>T1GXP5_MEGSC</name>
<feature type="region of interest" description="Disordered" evidence="5">
    <location>
        <begin position="18"/>
        <end position="43"/>
    </location>
</feature>
<keyword evidence="4" id="KW-0862">Zinc</keyword>
<keyword evidence="2" id="KW-0677">Repeat</keyword>
<sequence>MEEPDKYKIKRNSIRVRNIGATLNHGTPRKPAGSPSVDEPSSSRIVARTELEADVARIERNESFVRRCFECDQKIQLNAKLYLNWETYDFCNEICLGKYQRDFGSHCKTCGGEVSHQSMGKYSVRFGFDIRQFCKASCLNEFKKGLKTCSCCQKDISQDGEGFLAPVGDKDQFKDFCSQACMRKYDYICNPKKKLRVDKCAVCNIEKPIKVEMILDGKEHHFCTNPCFSAFKFVSNINADQCNMCSKYFERKNSDKYTIYTDNKRPKVFCCKICINVYIIVNRKIVSCQWCKVKKYNFDMIYRQFNNQEILMCSLNCLTLHTVSTSAVNRSVTKWIIAMPQQLHNIT</sequence>
<feature type="domain" description="TRASH" evidence="6">
    <location>
        <begin position="242"/>
        <end position="282"/>
    </location>
</feature>
<evidence type="ECO:0000256" key="4">
    <source>
        <dbReference type="ARBA" id="ARBA00022833"/>
    </source>
</evidence>
<evidence type="ECO:0000256" key="5">
    <source>
        <dbReference type="SAM" id="MobiDB-lite"/>
    </source>
</evidence>
<dbReference type="Proteomes" id="UP000015102">
    <property type="component" value="Unassembled WGS sequence"/>
</dbReference>
<keyword evidence="1" id="KW-0479">Metal-binding</keyword>
<dbReference type="EnsemblMetazoa" id="MESCA008598-RA">
    <property type="protein sequence ID" value="MESCA008598-PA"/>
    <property type="gene ID" value="MESCA008598"/>
</dbReference>
<keyword evidence="8" id="KW-1185">Reference proteome</keyword>
<feature type="domain" description="TRASH" evidence="6">
    <location>
        <begin position="149"/>
        <end position="189"/>
    </location>
</feature>
<dbReference type="AlphaFoldDB" id="T1GXP5"/>
<dbReference type="PANTHER" id="PTHR45736:SF1">
    <property type="entry name" value="WITHOUT CHILDREN, ISOFORM B"/>
    <property type="match status" value="1"/>
</dbReference>
<feature type="domain" description="TRASH" evidence="6">
    <location>
        <begin position="200"/>
        <end position="235"/>
    </location>
</feature>